<keyword evidence="2" id="KW-0677">Repeat</keyword>
<dbReference type="PANTHER" id="PTHR19818">
    <property type="entry name" value="ZINC FINGER PROTEIN ZIC AND GLI"/>
    <property type="match status" value="1"/>
</dbReference>
<dbReference type="Gene3D" id="3.30.160.60">
    <property type="entry name" value="Classic Zinc Finger"/>
    <property type="match status" value="2"/>
</dbReference>
<dbReference type="Proteomes" id="UP000008370">
    <property type="component" value="Unassembled WGS sequence"/>
</dbReference>
<sequence>MSHMESTLFLPYALSQQFYGVPAEMYNQVYPANSSISQPSSFVRSSAQHSSSPRQFYRNYSRSPAGVFQGEPISSSASPSSSSSLAAPMNVQEHPQDFSEPNYAFTATAAVTYPLENSVPRGTPYVQEGQMGYSQLPSAKFEPQLDGRYADAPAYTQNFFDRAAEMQFSPPEMSSYYDGSAGGLSQEPALTAYTLHDDQLPSVVHSFSHSPRIEQPGSPESVYTNGSPLLQYPPTPDEAPQYVSLQDVSPSPAVSPDQVYSSLPTHSATLNTSVLTGSYVVGQPASPSSVEYEEPFSDATPTAGMFGTTNAPPRKRLRVSSDEEDSRVGSIESGESEREDDDGEDDDEYRPGARDGGHARSESPFDVQRPRLAPPVPVPNLTKKSRGRRVPTSAVLVSQNGVEKNIRGYKCKVPGCNKCFQRGEHLKRHVRSIHTNDKPHKCPYKKCGKDFSRHDNLRQHMRVHRNEPLDSEEMVSA</sequence>
<dbReference type="GO" id="GO:0008270">
    <property type="term" value="F:zinc ion binding"/>
    <property type="evidence" value="ECO:0007669"/>
    <property type="project" value="UniProtKB-KW"/>
</dbReference>
<dbReference type="GO" id="GO:0005634">
    <property type="term" value="C:nucleus"/>
    <property type="evidence" value="ECO:0007669"/>
    <property type="project" value="UniProtKB-ARBA"/>
</dbReference>
<accession>K5XFB5</accession>
<keyword evidence="4" id="KW-0862">Zinc</keyword>
<dbReference type="STRING" id="650164.K5XFB5"/>
<dbReference type="AlphaFoldDB" id="K5XFB5"/>
<dbReference type="KEGG" id="pco:PHACADRAFT_169221"/>
<evidence type="ECO:0000313" key="8">
    <source>
        <dbReference type="EMBL" id="EKM61782.1"/>
    </source>
</evidence>
<evidence type="ECO:0000313" key="9">
    <source>
        <dbReference type="Proteomes" id="UP000008370"/>
    </source>
</evidence>
<dbReference type="InParanoid" id="K5XFB5"/>
<keyword evidence="9" id="KW-1185">Reference proteome</keyword>
<feature type="domain" description="C2H2-type" evidence="7">
    <location>
        <begin position="440"/>
        <end position="469"/>
    </location>
</feature>
<feature type="region of interest" description="Disordered" evidence="6">
    <location>
        <begin position="208"/>
        <end position="228"/>
    </location>
</feature>
<evidence type="ECO:0000256" key="1">
    <source>
        <dbReference type="ARBA" id="ARBA00022723"/>
    </source>
</evidence>
<feature type="region of interest" description="Disordered" evidence="6">
    <location>
        <begin position="284"/>
        <end position="392"/>
    </location>
</feature>
<dbReference type="SUPFAM" id="SSF57667">
    <property type="entry name" value="beta-beta-alpha zinc fingers"/>
    <property type="match status" value="1"/>
</dbReference>
<dbReference type="GO" id="GO:0045944">
    <property type="term" value="P:positive regulation of transcription by RNA polymerase II"/>
    <property type="evidence" value="ECO:0007669"/>
    <property type="project" value="UniProtKB-ARBA"/>
</dbReference>
<evidence type="ECO:0000259" key="7">
    <source>
        <dbReference type="PROSITE" id="PS50157"/>
    </source>
</evidence>
<dbReference type="GO" id="GO:0000981">
    <property type="term" value="F:DNA-binding transcription factor activity, RNA polymerase II-specific"/>
    <property type="evidence" value="ECO:0007669"/>
    <property type="project" value="TreeGrafter"/>
</dbReference>
<dbReference type="HOGENOM" id="CLU_602680_0_0_1"/>
<keyword evidence="3 5" id="KW-0863">Zinc-finger</keyword>
<keyword evidence="1" id="KW-0479">Metal-binding</keyword>
<feature type="domain" description="C2H2-type" evidence="7">
    <location>
        <begin position="409"/>
        <end position="439"/>
    </location>
</feature>
<evidence type="ECO:0000256" key="5">
    <source>
        <dbReference type="PROSITE-ProRule" id="PRU00042"/>
    </source>
</evidence>
<dbReference type="Pfam" id="PF00096">
    <property type="entry name" value="zf-C2H2"/>
    <property type="match status" value="2"/>
</dbReference>
<dbReference type="PROSITE" id="PS50157">
    <property type="entry name" value="ZINC_FINGER_C2H2_2"/>
    <property type="match status" value="2"/>
</dbReference>
<dbReference type="FunCoup" id="K5XFB5">
    <property type="interactions" value="180"/>
</dbReference>
<feature type="compositionally biased region" description="Low complexity" evidence="6">
    <location>
        <begin position="72"/>
        <end position="88"/>
    </location>
</feature>
<dbReference type="FunFam" id="3.30.160.60:FF:001297">
    <property type="entry name" value="Zinc finger and SCAN domain-containing protein 2"/>
    <property type="match status" value="1"/>
</dbReference>
<dbReference type="GO" id="GO:0000978">
    <property type="term" value="F:RNA polymerase II cis-regulatory region sequence-specific DNA binding"/>
    <property type="evidence" value="ECO:0007669"/>
    <property type="project" value="TreeGrafter"/>
</dbReference>
<dbReference type="SMART" id="SM00355">
    <property type="entry name" value="ZnF_C2H2"/>
    <property type="match status" value="2"/>
</dbReference>
<dbReference type="InterPro" id="IPR036236">
    <property type="entry name" value="Znf_C2H2_sf"/>
</dbReference>
<dbReference type="InterPro" id="IPR013087">
    <property type="entry name" value="Znf_C2H2_type"/>
</dbReference>
<dbReference type="InterPro" id="IPR050329">
    <property type="entry name" value="GLI_C2H2-zinc-finger"/>
</dbReference>
<protein>
    <recommendedName>
        <fullName evidence="7">C2H2-type domain-containing protein</fullName>
    </recommendedName>
</protein>
<dbReference type="PANTHER" id="PTHR19818:SF139">
    <property type="entry name" value="PAIR-RULE PROTEIN ODD-PAIRED"/>
    <property type="match status" value="1"/>
</dbReference>
<name>K5XFB5_PHACS</name>
<proteinExistence type="predicted"/>
<organism evidence="8 9">
    <name type="scientific">Phanerochaete carnosa (strain HHB-10118-sp)</name>
    <name type="common">White-rot fungus</name>
    <name type="synonym">Peniophora carnosa</name>
    <dbReference type="NCBI Taxonomy" id="650164"/>
    <lineage>
        <taxon>Eukaryota</taxon>
        <taxon>Fungi</taxon>
        <taxon>Dikarya</taxon>
        <taxon>Basidiomycota</taxon>
        <taxon>Agaricomycotina</taxon>
        <taxon>Agaricomycetes</taxon>
        <taxon>Polyporales</taxon>
        <taxon>Phanerochaetaceae</taxon>
        <taxon>Phanerochaete</taxon>
    </lineage>
</organism>
<evidence type="ECO:0000256" key="4">
    <source>
        <dbReference type="ARBA" id="ARBA00022833"/>
    </source>
</evidence>
<dbReference type="RefSeq" id="XP_007391182.1">
    <property type="nucleotide sequence ID" value="XM_007391120.1"/>
</dbReference>
<feature type="compositionally biased region" description="Basic and acidic residues" evidence="6">
    <location>
        <begin position="349"/>
        <end position="363"/>
    </location>
</feature>
<dbReference type="PROSITE" id="PS00028">
    <property type="entry name" value="ZINC_FINGER_C2H2_1"/>
    <property type="match status" value="2"/>
</dbReference>
<reference evidence="8 9" key="1">
    <citation type="journal article" date="2012" name="BMC Genomics">
        <title>Comparative genomics of the white-rot fungi, Phanerochaete carnosa and P. chrysosporium, to elucidate the genetic basis of the distinct wood types they colonize.</title>
        <authorList>
            <person name="Suzuki H."/>
            <person name="MacDonald J."/>
            <person name="Syed K."/>
            <person name="Salamov A."/>
            <person name="Hori C."/>
            <person name="Aerts A."/>
            <person name="Henrissat B."/>
            <person name="Wiebenga A."/>
            <person name="vanKuyk P.A."/>
            <person name="Barry K."/>
            <person name="Lindquist E."/>
            <person name="LaButti K."/>
            <person name="Lapidus A."/>
            <person name="Lucas S."/>
            <person name="Coutinho P."/>
            <person name="Gong Y."/>
            <person name="Samejima M."/>
            <person name="Mahadevan R."/>
            <person name="Abou-Zaid M."/>
            <person name="de Vries R.P."/>
            <person name="Igarashi K."/>
            <person name="Yadav J.S."/>
            <person name="Grigoriev I.V."/>
            <person name="Master E.R."/>
        </authorList>
    </citation>
    <scope>NUCLEOTIDE SEQUENCE [LARGE SCALE GENOMIC DNA]</scope>
    <source>
        <strain evidence="8 9">HHB-10118-sp</strain>
    </source>
</reference>
<feature type="region of interest" description="Disordered" evidence="6">
    <location>
        <begin position="68"/>
        <end position="92"/>
    </location>
</feature>
<dbReference type="OrthoDB" id="6365676at2759"/>
<dbReference type="GeneID" id="18909463"/>
<dbReference type="EMBL" id="JH930468">
    <property type="protein sequence ID" value="EKM61782.1"/>
    <property type="molecule type" value="Genomic_DNA"/>
</dbReference>
<gene>
    <name evidence="8" type="ORF">PHACADRAFT_169221</name>
</gene>
<evidence type="ECO:0000256" key="6">
    <source>
        <dbReference type="SAM" id="MobiDB-lite"/>
    </source>
</evidence>
<evidence type="ECO:0000256" key="3">
    <source>
        <dbReference type="ARBA" id="ARBA00022771"/>
    </source>
</evidence>
<evidence type="ECO:0000256" key="2">
    <source>
        <dbReference type="ARBA" id="ARBA00022737"/>
    </source>
</evidence>
<feature type="compositionally biased region" description="Acidic residues" evidence="6">
    <location>
        <begin position="337"/>
        <end position="348"/>
    </location>
</feature>